<organism evidence="1 2">
    <name type="scientific">Trichinella papuae</name>
    <dbReference type="NCBI Taxonomy" id="268474"/>
    <lineage>
        <taxon>Eukaryota</taxon>
        <taxon>Metazoa</taxon>
        <taxon>Ecdysozoa</taxon>
        <taxon>Nematoda</taxon>
        <taxon>Enoplea</taxon>
        <taxon>Dorylaimia</taxon>
        <taxon>Trichinellida</taxon>
        <taxon>Trichinellidae</taxon>
        <taxon>Trichinella</taxon>
    </lineage>
</organism>
<gene>
    <name evidence="1" type="ORF">T10_69</name>
</gene>
<name>A0A0V1M9F3_9BILA</name>
<proteinExistence type="predicted"/>
<sequence>MQRNAKRKMCIQMRTVSPSLLQVASALCQITTIQKCTNILGSDYEIYNPFKEKHMRFINNLYMSAMIKVNGEGKGRQAIQSIRAEQYSNATKINSVEFTGAAKHNSFADRQRCYKATVGVLQMGNTIHLTGDPVEPTRDKWRCKHATKCLFFQKLMQIFIESIWDSYQKLS</sequence>
<dbReference type="Proteomes" id="UP000054843">
    <property type="component" value="Unassembled WGS sequence"/>
</dbReference>
<keyword evidence="2" id="KW-1185">Reference proteome</keyword>
<protein>
    <submittedName>
        <fullName evidence="1">Uncharacterized protein</fullName>
    </submittedName>
</protein>
<accession>A0A0V1M9F3</accession>
<evidence type="ECO:0000313" key="2">
    <source>
        <dbReference type="Proteomes" id="UP000054843"/>
    </source>
</evidence>
<dbReference type="AlphaFoldDB" id="A0A0V1M9F3"/>
<reference evidence="1 2" key="1">
    <citation type="submission" date="2015-01" db="EMBL/GenBank/DDBJ databases">
        <title>Evolution of Trichinella species and genotypes.</title>
        <authorList>
            <person name="Korhonen P.K."/>
            <person name="Edoardo P."/>
            <person name="Giuseppe L.R."/>
            <person name="Gasser R.B."/>
        </authorList>
    </citation>
    <scope>NUCLEOTIDE SEQUENCE [LARGE SCALE GENOMIC DNA]</scope>
    <source>
        <strain evidence="1">ISS1980</strain>
    </source>
</reference>
<comment type="caution">
    <text evidence="1">The sequence shown here is derived from an EMBL/GenBank/DDBJ whole genome shotgun (WGS) entry which is preliminary data.</text>
</comment>
<dbReference type="EMBL" id="JYDO01000165">
    <property type="protein sequence ID" value="KRZ68449.1"/>
    <property type="molecule type" value="Genomic_DNA"/>
</dbReference>
<evidence type="ECO:0000313" key="1">
    <source>
        <dbReference type="EMBL" id="KRZ68449.1"/>
    </source>
</evidence>